<evidence type="ECO:0008006" key="4">
    <source>
        <dbReference type="Google" id="ProtNLM"/>
    </source>
</evidence>
<keyword evidence="1" id="KW-0732">Signal</keyword>
<accession>A0A9X0R7I5</accession>
<organism evidence="2 3">
    <name type="scientific">Vibrio metschnikovii</name>
    <dbReference type="NCBI Taxonomy" id="28172"/>
    <lineage>
        <taxon>Bacteria</taxon>
        <taxon>Pseudomonadati</taxon>
        <taxon>Pseudomonadota</taxon>
        <taxon>Gammaproteobacteria</taxon>
        <taxon>Vibrionales</taxon>
        <taxon>Vibrionaceae</taxon>
        <taxon>Vibrio</taxon>
    </lineage>
</organism>
<protein>
    <recommendedName>
        <fullName evidence="4">Lipoprotein</fullName>
    </recommendedName>
</protein>
<name>A0A9X0R7I5_VIBME</name>
<dbReference type="PROSITE" id="PS51257">
    <property type="entry name" value="PROKAR_LIPOPROTEIN"/>
    <property type="match status" value="1"/>
</dbReference>
<keyword evidence="3" id="KW-1185">Reference proteome</keyword>
<comment type="caution">
    <text evidence="2">The sequence shown here is derived from an EMBL/GenBank/DDBJ whole genome shotgun (WGS) entry which is preliminary data.</text>
</comment>
<feature type="chain" id="PRO_5040719321" description="Lipoprotein" evidence="1">
    <location>
        <begin position="32"/>
        <end position="272"/>
    </location>
</feature>
<reference evidence="2" key="1">
    <citation type="submission" date="2020-08" db="EMBL/GenBank/DDBJ databases">
        <title>Genome Sequencing and Pan-Genome Analysis of Migratory bird Vibrio Strains, Inner Mongolia.</title>
        <authorList>
            <person name="Zheng L."/>
        </authorList>
    </citation>
    <scope>NUCLEOTIDE SEQUENCE</scope>
    <source>
        <strain evidence="2">M13F</strain>
    </source>
</reference>
<sequence>MKNYVGHKKASRFLSWLTLLVTSCLSGPALSWQFIQTEMPDVYSLSLDEGDILNGNISEASPSTNPKDRPGNFRVFILYSTMTDDQECGYNLPAMSVEQWQERWRTNASDIVNSIRNNCTVRFEYDEEKLKDYRLMIYITTTTKWNDGVSYYQFFIDMSGAGAPSGPPASCDAQVPDSMRFGIISGPGPYKSETNMYVKCSQKTAFDVKVNNSREFIDPESGTRITFEDFSTGSLALDCKDGCTVPIPGEMTAAPTKPGKYQWAVPVIVEYK</sequence>
<dbReference type="Proteomes" id="UP000615796">
    <property type="component" value="Unassembled WGS sequence"/>
</dbReference>
<evidence type="ECO:0000256" key="1">
    <source>
        <dbReference type="SAM" id="SignalP"/>
    </source>
</evidence>
<gene>
    <name evidence="2" type="ORF">H8Q88_07980</name>
</gene>
<feature type="signal peptide" evidence="1">
    <location>
        <begin position="1"/>
        <end position="31"/>
    </location>
</feature>
<evidence type="ECO:0000313" key="3">
    <source>
        <dbReference type="Proteomes" id="UP000615796"/>
    </source>
</evidence>
<dbReference type="AlphaFoldDB" id="A0A9X0R7I5"/>
<dbReference type="EMBL" id="JACRUP010000003">
    <property type="protein sequence ID" value="MBC5850902.1"/>
    <property type="molecule type" value="Genomic_DNA"/>
</dbReference>
<proteinExistence type="predicted"/>
<dbReference type="RefSeq" id="WP_187025792.1">
    <property type="nucleotide sequence ID" value="NZ_JACRUP010000003.1"/>
</dbReference>
<evidence type="ECO:0000313" key="2">
    <source>
        <dbReference type="EMBL" id="MBC5850902.1"/>
    </source>
</evidence>